<keyword evidence="3 7" id="KW-0479">Metal-binding</keyword>
<evidence type="ECO:0000259" key="10">
    <source>
        <dbReference type="Pfam" id="PF08772"/>
    </source>
</evidence>
<evidence type="ECO:0000256" key="7">
    <source>
        <dbReference type="PIRNR" id="PIRNR037125"/>
    </source>
</evidence>
<evidence type="ECO:0000256" key="9">
    <source>
        <dbReference type="SAM" id="MobiDB-lite"/>
    </source>
</evidence>
<evidence type="ECO:0000313" key="13">
    <source>
        <dbReference type="Proteomes" id="UP000789342"/>
    </source>
</evidence>
<keyword evidence="4" id="KW-0378">Hydrolase</keyword>
<dbReference type="InterPro" id="IPR017117">
    <property type="entry name" value="Nob1_euk"/>
</dbReference>
<feature type="domain" description="Nin one binding (NOB1) Zn-ribbon-like" evidence="10">
    <location>
        <begin position="329"/>
        <end position="394"/>
    </location>
</feature>
<feature type="binding site" evidence="8">
    <location>
        <position position="351"/>
    </location>
    <ligand>
        <name>Zn(2+)</name>
        <dbReference type="ChEBI" id="CHEBI:29105"/>
    </ligand>
</feature>
<feature type="region of interest" description="Disordered" evidence="9">
    <location>
        <begin position="211"/>
        <end position="275"/>
    </location>
</feature>
<dbReference type="Proteomes" id="UP000789342">
    <property type="component" value="Unassembled WGS sequence"/>
</dbReference>
<keyword evidence="5 7" id="KW-0862">Zinc</keyword>
<dbReference type="Gene3D" id="3.40.50.1010">
    <property type="entry name" value="5'-nuclease"/>
    <property type="match status" value="1"/>
</dbReference>
<dbReference type="GO" id="GO:0046872">
    <property type="term" value="F:metal ion binding"/>
    <property type="evidence" value="ECO:0007669"/>
    <property type="project" value="UniProtKB-UniRule"/>
</dbReference>
<dbReference type="SUPFAM" id="SSF144206">
    <property type="entry name" value="NOB1 zinc finger-like"/>
    <property type="match status" value="1"/>
</dbReference>
<dbReference type="EMBL" id="CAJVPV010000898">
    <property type="protein sequence ID" value="CAG8478127.1"/>
    <property type="molecule type" value="Genomic_DNA"/>
</dbReference>
<gene>
    <name evidence="12" type="ORF">AMORRO_LOCUS2177</name>
</gene>
<name>A0A9N8Z9C7_9GLOM</name>
<evidence type="ECO:0000256" key="4">
    <source>
        <dbReference type="ARBA" id="ARBA00022801"/>
    </source>
</evidence>
<reference evidence="12" key="1">
    <citation type="submission" date="2021-06" db="EMBL/GenBank/DDBJ databases">
        <authorList>
            <person name="Kallberg Y."/>
            <person name="Tangrot J."/>
            <person name="Rosling A."/>
        </authorList>
    </citation>
    <scope>NUCLEOTIDE SEQUENCE</scope>
    <source>
        <strain evidence="12">CL551</strain>
    </source>
</reference>
<accession>A0A9N8Z9C7</accession>
<dbReference type="Gene3D" id="6.20.210.10">
    <property type="entry name" value="Nin one binding (NOB1), Zn-ribbon-like"/>
    <property type="match status" value="1"/>
</dbReference>
<evidence type="ECO:0000256" key="2">
    <source>
        <dbReference type="ARBA" id="ARBA00022722"/>
    </source>
</evidence>
<dbReference type="GO" id="GO:0016787">
    <property type="term" value="F:hydrolase activity"/>
    <property type="evidence" value="ECO:0007669"/>
    <property type="project" value="UniProtKB-KW"/>
</dbReference>
<evidence type="ECO:0000256" key="6">
    <source>
        <dbReference type="ARBA" id="ARBA00023242"/>
    </source>
</evidence>
<dbReference type="InterPro" id="IPR014881">
    <property type="entry name" value="NOB1_Zn-bd"/>
</dbReference>
<dbReference type="GO" id="GO:0030490">
    <property type="term" value="P:maturation of SSU-rRNA"/>
    <property type="evidence" value="ECO:0007669"/>
    <property type="project" value="TreeGrafter"/>
</dbReference>
<keyword evidence="6 7" id="KW-0539">Nucleus</keyword>
<dbReference type="CDD" id="cd09876">
    <property type="entry name" value="PIN_Nob1-like"/>
    <property type="match status" value="1"/>
</dbReference>
<evidence type="ECO:0000313" key="12">
    <source>
        <dbReference type="EMBL" id="CAG8478127.1"/>
    </source>
</evidence>
<protein>
    <recommendedName>
        <fullName evidence="7">20S-pre-rRNA D-site endonuclease NOB1</fullName>
    </recommendedName>
</protein>
<feature type="domain" description="Ribonuclease PIN" evidence="11">
    <location>
        <begin position="13"/>
        <end position="99"/>
    </location>
</feature>
<dbReference type="GO" id="GO:0005737">
    <property type="term" value="C:cytoplasm"/>
    <property type="evidence" value="ECO:0007669"/>
    <property type="project" value="UniProtKB-ARBA"/>
</dbReference>
<evidence type="ECO:0000256" key="5">
    <source>
        <dbReference type="ARBA" id="ARBA00022833"/>
    </source>
</evidence>
<evidence type="ECO:0000256" key="1">
    <source>
        <dbReference type="ARBA" id="ARBA00005858"/>
    </source>
</evidence>
<evidence type="ECO:0000256" key="8">
    <source>
        <dbReference type="PIRSR" id="PIRSR037125-1"/>
    </source>
</evidence>
<dbReference type="InterPro" id="IPR033411">
    <property type="entry name" value="Ribonuclease_PIN"/>
</dbReference>
<dbReference type="GO" id="GO:0030688">
    <property type="term" value="C:preribosome, small subunit precursor"/>
    <property type="evidence" value="ECO:0007669"/>
    <property type="project" value="TreeGrafter"/>
</dbReference>
<comment type="caution">
    <text evidence="12">The sequence shown here is derived from an EMBL/GenBank/DDBJ whole genome shotgun (WGS) entry which is preliminary data.</text>
</comment>
<evidence type="ECO:0000259" key="11">
    <source>
        <dbReference type="Pfam" id="PF17146"/>
    </source>
</evidence>
<comment type="function">
    <text evidence="7">Required for the synthesis of 40S ribosome subunits. Has a role in processing 20S pre-rRNA into the mature 18S rRNA, where it is required for cleavage at the 3' end of the mature 18S rRNA (D-site). Accompanies the 20S pre-rRNA from the nucleus to the cytoplasm.</text>
</comment>
<organism evidence="12 13">
    <name type="scientific">Acaulospora morrowiae</name>
    <dbReference type="NCBI Taxonomy" id="94023"/>
    <lineage>
        <taxon>Eukaryota</taxon>
        <taxon>Fungi</taxon>
        <taxon>Fungi incertae sedis</taxon>
        <taxon>Mucoromycota</taxon>
        <taxon>Glomeromycotina</taxon>
        <taxon>Glomeromycetes</taxon>
        <taxon>Diversisporales</taxon>
        <taxon>Acaulosporaceae</taxon>
        <taxon>Acaulospora</taxon>
    </lineage>
</organism>
<evidence type="ECO:0000256" key="3">
    <source>
        <dbReference type="ARBA" id="ARBA00022723"/>
    </source>
</evidence>
<feature type="binding site" evidence="8">
    <location>
        <position position="348"/>
    </location>
    <ligand>
        <name>Zn(2+)</name>
        <dbReference type="ChEBI" id="CHEBI:29105"/>
    </ligand>
</feature>
<dbReference type="PANTHER" id="PTHR12814:SF2">
    <property type="entry name" value="RNA-BINDING PROTEIN NOB1"/>
    <property type="match status" value="1"/>
</dbReference>
<sequence length="469" mass="53273">MVTNEQRHKFKCLVVDSGPLIKGANIRPLAEKIYTVPEVISEIRDKHSRDFLSQISFEIEVKNPTQDALKEVVNFSKKSGDYANLSAVDLRVLALTYMLEVEANGTKRLQKEPLKFCVRQGGNHDSTKIARENEDNDCKSHKDANVHDITTNLGSLILSENTIENENKSIRDNISVTDNFTDLTNKFEDDFKNNEISKTLTKNEITTKSSVGVNIRASPNDDFVQDPHQLEQEKTSGENGTTSSQDEDVPESPDNQSSPDHYSGESDDADDWITPDNIKSYQEKDQNLTIKSNRNSIYIKVACMTTDYTIQNVLLQMHLNLVSVEGLRINKVKNWVLRITANMEKQFCPTCGNATLIRTSTSTDANGKVTYYLKKNFQYNLRGTKYSIPEPKGGRHANNIILREDQKEYQRALKQHRKKKEVDIFDPDYVPQLMIGSTFSMSSGPPVIGYGRRNPNESRRGKGKRKKRR</sequence>
<dbReference type="PANTHER" id="PTHR12814">
    <property type="entry name" value="RNA-BINDING PROTEIN NOB1"/>
    <property type="match status" value="1"/>
</dbReference>
<comment type="subcellular location">
    <subcellularLocation>
        <location evidence="7">Nucleus</location>
        <location evidence="7">Nucleolus</location>
    </subcellularLocation>
</comment>
<dbReference type="AlphaFoldDB" id="A0A9N8Z9C7"/>
<dbReference type="GO" id="GO:0004521">
    <property type="term" value="F:RNA endonuclease activity"/>
    <property type="evidence" value="ECO:0007669"/>
    <property type="project" value="UniProtKB-UniRule"/>
</dbReference>
<dbReference type="InterPro" id="IPR036283">
    <property type="entry name" value="NOB1_Zf-like_sf"/>
</dbReference>
<proteinExistence type="inferred from homology"/>
<dbReference type="FunFam" id="3.40.50.1010:FF:000020">
    <property type="entry name" value="20S-pre-rRNA D-site endonuclease NOB1"/>
    <property type="match status" value="1"/>
</dbReference>
<keyword evidence="2" id="KW-0540">Nuclease</keyword>
<dbReference type="GO" id="GO:0005730">
    <property type="term" value="C:nucleolus"/>
    <property type="evidence" value="ECO:0007669"/>
    <property type="project" value="UniProtKB-SubCell"/>
</dbReference>
<keyword evidence="13" id="KW-1185">Reference proteome</keyword>
<feature type="region of interest" description="Disordered" evidence="9">
    <location>
        <begin position="442"/>
        <end position="469"/>
    </location>
</feature>
<comment type="similarity">
    <text evidence="1 7">Belongs to the NOB1 family.</text>
</comment>
<dbReference type="OrthoDB" id="446759at2759"/>
<dbReference type="PIRSF" id="PIRSF037125">
    <property type="entry name" value="D-site_20S_pre-rRNA_nuclease"/>
    <property type="match status" value="1"/>
</dbReference>
<dbReference type="Pfam" id="PF08772">
    <property type="entry name" value="Zn_ribbon_NOB1"/>
    <property type="match status" value="1"/>
</dbReference>
<dbReference type="Pfam" id="PF17146">
    <property type="entry name" value="PIN_6"/>
    <property type="match status" value="1"/>
</dbReference>
<dbReference type="InterPro" id="IPR039907">
    <property type="entry name" value="NOB1"/>
</dbReference>